<dbReference type="InterPro" id="IPR050330">
    <property type="entry name" value="Bact_OuterMem_StrucFunc"/>
</dbReference>
<dbReference type="EMBL" id="JAUSUK010000002">
    <property type="protein sequence ID" value="MDQ0327016.1"/>
    <property type="molecule type" value="Genomic_DNA"/>
</dbReference>
<organism evidence="7 8">
    <name type="scientific">Rhodopseudomonas julia</name>
    <dbReference type="NCBI Taxonomy" id="200617"/>
    <lineage>
        <taxon>Bacteria</taxon>
        <taxon>Pseudomonadati</taxon>
        <taxon>Pseudomonadota</taxon>
        <taxon>Alphaproteobacteria</taxon>
        <taxon>Hyphomicrobiales</taxon>
        <taxon>Nitrobacteraceae</taxon>
        <taxon>Rhodopseudomonas</taxon>
    </lineage>
</organism>
<dbReference type="Pfam" id="PF00691">
    <property type="entry name" value="OmpA"/>
    <property type="match status" value="1"/>
</dbReference>
<feature type="region of interest" description="Disordered" evidence="5">
    <location>
        <begin position="1"/>
        <end position="62"/>
    </location>
</feature>
<keyword evidence="8" id="KW-1185">Reference proteome</keyword>
<feature type="domain" description="OmpA-like" evidence="6">
    <location>
        <begin position="220"/>
        <end position="345"/>
    </location>
</feature>
<gene>
    <name evidence="7" type="ORF">J2R99_002885</name>
</gene>
<keyword evidence="3" id="KW-0998">Cell outer membrane</keyword>
<dbReference type="PANTHER" id="PTHR30329:SF21">
    <property type="entry name" value="LIPOPROTEIN YIAD-RELATED"/>
    <property type="match status" value="1"/>
</dbReference>
<evidence type="ECO:0000313" key="7">
    <source>
        <dbReference type="EMBL" id="MDQ0327016.1"/>
    </source>
</evidence>
<evidence type="ECO:0000256" key="5">
    <source>
        <dbReference type="SAM" id="MobiDB-lite"/>
    </source>
</evidence>
<dbReference type="RefSeq" id="WP_307155106.1">
    <property type="nucleotide sequence ID" value="NZ_JAUSUK010000002.1"/>
</dbReference>
<evidence type="ECO:0000313" key="8">
    <source>
        <dbReference type="Proteomes" id="UP001230253"/>
    </source>
</evidence>
<comment type="caution">
    <text evidence="7">The sequence shown here is derived from an EMBL/GenBank/DDBJ whole genome shotgun (WGS) entry which is preliminary data.</text>
</comment>
<evidence type="ECO:0000259" key="6">
    <source>
        <dbReference type="PROSITE" id="PS51123"/>
    </source>
</evidence>
<evidence type="ECO:0000256" key="1">
    <source>
        <dbReference type="ARBA" id="ARBA00004442"/>
    </source>
</evidence>
<sequence length="346" mass="39354">MRELRQKLHQQRRDAVRQADRPDREDARRRGQDGREWSGEDDRRDRRGPPRGAGGFMLPFASGDVVQDSGDRVIVRRNGQLLIRSDSETDRLLRRARDVSVDELGGGRTRTIVTRSDGIRVITERDYDGEIIRRVRQYPDGDQVVLIDERGYDHSDRAYEPGYFERSLPPLDLQMPQDRYIVEMQRASEGELEDTLMAPPVESVERVYTLEEVRDSSRLRDKLRRVDLDAITFDTGSAAISRSQIGQLSAIGQAIEDVVSRNPNEIFLVEGHTDAIGSDVSNLALSDRRAESVAIVLSENFDIPPENLVTQGYGEQYLKVPTETAERANRRVAVRRITPLIQSTSR</sequence>
<comment type="subcellular location">
    <subcellularLocation>
        <location evidence="1">Cell outer membrane</location>
    </subcellularLocation>
</comment>
<dbReference type="Gene3D" id="3.30.1330.60">
    <property type="entry name" value="OmpA-like domain"/>
    <property type="match status" value="1"/>
</dbReference>
<accession>A0ABU0C919</accession>
<keyword evidence="2 4" id="KW-0472">Membrane</keyword>
<reference evidence="7 8" key="1">
    <citation type="submission" date="2023-07" db="EMBL/GenBank/DDBJ databases">
        <title>Genomic Encyclopedia of Type Strains, Phase IV (KMG-IV): sequencing the most valuable type-strain genomes for metagenomic binning, comparative biology and taxonomic classification.</title>
        <authorList>
            <person name="Goeker M."/>
        </authorList>
    </citation>
    <scope>NUCLEOTIDE SEQUENCE [LARGE SCALE GENOMIC DNA]</scope>
    <source>
        <strain evidence="7 8">DSM 11549</strain>
    </source>
</reference>
<dbReference type="PRINTS" id="PR01021">
    <property type="entry name" value="OMPADOMAIN"/>
</dbReference>
<dbReference type="SUPFAM" id="SSF103088">
    <property type="entry name" value="OmpA-like"/>
    <property type="match status" value="1"/>
</dbReference>
<evidence type="ECO:0000256" key="4">
    <source>
        <dbReference type="PROSITE-ProRule" id="PRU00473"/>
    </source>
</evidence>
<dbReference type="CDD" id="cd07185">
    <property type="entry name" value="OmpA_C-like"/>
    <property type="match status" value="1"/>
</dbReference>
<dbReference type="InterPro" id="IPR036737">
    <property type="entry name" value="OmpA-like_sf"/>
</dbReference>
<evidence type="ECO:0000256" key="3">
    <source>
        <dbReference type="ARBA" id="ARBA00023237"/>
    </source>
</evidence>
<dbReference type="PROSITE" id="PS51123">
    <property type="entry name" value="OMPA_2"/>
    <property type="match status" value="1"/>
</dbReference>
<name>A0ABU0C919_9BRAD</name>
<proteinExistence type="predicted"/>
<dbReference type="InterPro" id="IPR006664">
    <property type="entry name" value="OMP_bac"/>
</dbReference>
<dbReference type="InterPro" id="IPR006665">
    <property type="entry name" value="OmpA-like"/>
</dbReference>
<dbReference type="Proteomes" id="UP001230253">
    <property type="component" value="Unassembled WGS sequence"/>
</dbReference>
<dbReference type="PANTHER" id="PTHR30329">
    <property type="entry name" value="STATOR ELEMENT OF FLAGELLAR MOTOR COMPLEX"/>
    <property type="match status" value="1"/>
</dbReference>
<evidence type="ECO:0000256" key="2">
    <source>
        <dbReference type="ARBA" id="ARBA00023136"/>
    </source>
</evidence>
<feature type="compositionally biased region" description="Basic and acidic residues" evidence="5">
    <location>
        <begin position="1"/>
        <end position="48"/>
    </location>
</feature>
<protein>
    <submittedName>
        <fullName evidence="7">Outer membrane protein OmpA-like peptidoglycan-associated protein</fullName>
    </submittedName>
</protein>